<dbReference type="SMART" id="SM01152">
    <property type="entry name" value="DUF167"/>
    <property type="match status" value="1"/>
</dbReference>
<protein>
    <recommendedName>
        <fullName evidence="2">UPF0235 protein JF625_12815</fullName>
    </recommendedName>
</protein>
<name>A0A952KE60_9PROT</name>
<dbReference type="SUPFAM" id="SSF69786">
    <property type="entry name" value="YggU-like"/>
    <property type="match status" value="1"/>
</dbReference>
<dbReference type="Gene3D" id="3.30.1200.10">
    <property type="entry name" value="YggU-like"/>
    <property type="match status" value="1"/>
</dbReference>
<dbReference type="InterPro" id="IPR036591">
    <property type="entry name" value="YggU-like_sf"/>
</dbReference>
<accession>A0A952KE60</accession>
<evidence type="ECO:0000256" key="2">
    <source>
        <dbReference type="HAMAP-Rule" id="MF_00634"/>
    </source>
</evidence>
<reference evidence="3" key="1">
    <citation type="submission" date="2020-06" db="EMBL/GenBank/DDBJ databases">
        <title>Stable isotope informed genome-resolved metagenomics uncovers potential trophic interactions in rhizosphere soil.</title>
        <authorList>
            <person name="Starr E.P."/>
            <person name="Shi S."/>
            <person name="Blazewicz S.J."/>
            <person name="Koch B.J."/>
            <person name="Probst A.J."/>
            <person name="Hungate B.A."/>
            <person name="Pett-Ridge J."/>
            <person name="Firestone M.K."/>
            <person name="Banfield J.F."/>
        </authorList>
    </citation>
    <scope>NUCLEOTIDE SEQUENCE</scope>
    <source>
        <strain evidence="3">YM_69_17</strain>
    </source>
</reference>
<dbReference type="AlphaFoldDB" id="A0A952KE60"/>
<dbReference type="GO" id="GO:0005737">
    <property type="term" value="C:cytoplasm"/>
    <property type="evidence" value="ECO:0007669"/>
    <property type="project" value="TreeGrafter"/>
</dbReference>
<dbReference type="InterPro" id="IPR003746">
    <property type="entry name" value="DUF167"/>
</dbReference>
<organism evidence="3 4">
    <name type="scientific">Inquilinus limosus</name>
    <dbReference type="NCBI Taxonomy" id="171674"/>
    <lineage>
        <taxon>Bacteria</taxon>
        <taxon>Pseudomonadati</taxon>
        <taxon>Pseudomonadota</taxon>
        <taxon>Alphaproteobacteria</taxon>
        <taxon>Rhodospirillales</taxon>
        <taxon>Rhodospirillaceae</taxon>
        <taxon>Inquilinus</taxon>
    </lineage>
</organism>
<proteinExistence type="inferred from homology"/>
<gene>
    <name evidence="3" type="ORF">JF625_12815</name>
</gene>
<evidence type="ECO:0000313" key="4">
    <source>
        <dbReference type="Proteomes" id="UP000700706"/>
    </source>
</evidence>
<dbReference type="NCBIfam" id="TIGR00251">
    <property type="entry name" value="DUF167 family protein"/>
    <property type="match status" value="1"/>
</dbReference>
<dbReference type="PANTHER" id="PTHR13420">
    <property type="entry name" value="UPF0235 PROTEIN C15ORF40"/>
    <property type="match status" value="1"/>
</dbReference>
<evidence type="ECO:0000313" key="3">
    <source>
        <dbReference type="EMBL" id="MBW8726022.1"/>
    </source>
</evidence>
<dbReference type="Pfam" id="PF02594">
    <property type="entry name" value="DUF167"/>
    <property type="match status" value="1"/>
</dbReference>
<dbReference type="Proteomes" id="UP000700706">
    <property type="component" value="Unassembled WGS sequence"/>
</dbReference>
<dbReference type="HAMAP" id="MF_00634">
    <property type="entry name" value="UPF0235"/>
    <property type="match status" value="1"/>
</dbReference>
<sequence length="111" mass="11302">MTGPRPLFVAGARGIRVTVRLTPRAGRNAVTGRAADADGAPLLKVAVTAVPERGAANEALVALLAKGWRLPKSALAIIGGATDRTKLIEIAGDAALAARLEAWAEALAAKD</sequence>
<evidence type="ECO:0000256" key="1">
    <source>
        <dbReference type="ARBA" id="ARBA00010364"/>
    </source>
</evidence>
<dbReference type="PANTHER" id="PTHR13420:SF7">
    <property type="entry name" value="UPF0235 PROTEIN C15ORF40"/>
    <property type="match status" value="1"/>
</dbReference>
<dbReference type="EMBL" id="JAEKLZ010000194">
    <property type="protein sequence ID" value="MBW8726022.1"/>
    <property type="molecule type" value="Genomic_DNA"/>
</dbReference>
<comment type="similarity">
    <text evidence="1 2">Belongs to the UPF0235 family.</text>
</comment>
<comment type="caution">
    <text evidence="3">The sequence shown here is derived from an EMBL/GenBank/DDBJ whole genome shotgun (WGS) entry which is preliminary data.</text>
</comment>